<dbReference type="GO" id="GO:0030435">
    <property type="term" value="P:sporulation resulting in formation of a cellular spore"/>
    <property type="evidence" value="ECO:0007669"/>
    <property type="project" value="InterPro"/>
</dbReference>
<dbReference type="Proteomes" id="UP000235589">
    <property type="component" value="Chromosome"/>
</dbReference>
<evidence type="ECO:0000313" key="2">
    <source>
        <dbReference type="Proteomes" id="UP000235589"/>
    </source>
</evidence>
<dbReference type="InterPro" id="IPR038705">
    <property type="entry name" value="YabP_sf"/>
</dbReference>
<dbReference type="RefSeq" id="WP_102366215.1">
    <property type="nucleotide sequence ID" value="NZ_CP020991.1"/>
</dbReference>
<reference evidence="1 2" key="1">
    <citation type="submission" date="2017-04" db="EMBL/GenBank/DDBJ databases">
        <title>Monoglobus pectinilyticus 14 draft genome.</title>
        <authorList>
            <person name="Kim C."/>
            <person name="Rosendale D.I."/>
            <person name="Kelly W.J."/>
            <person name="Tannock G.W."/>
            <person name="Patchett M.L."/>
            <person name="Jordens J.Z."/>
        </authorList>
    </citation>
    <scope>NUCLEOTIDE SEQUENCE [LARGE SCALE GENOMIC DNA]</scope>
    <source>
        <strain evidence="1 2">14</strain>
    </source>
</reference>
<dbReference type="KEGG" id="mpec:B9O19_01923"/>
<proteinExistence type="predicted"/>
<dbReference type="EMBL" id="CP020991">
    <property type="protein sequence ID" value="AUO20070.1"/>
    <property type="molecule type" value="Genomic_DNA"/>
</dbReference>
<dbReference type="InterPro" id="IPR012504">
    <property type="entry name" value="Spore_YabP"/>
</dbReference>
<dbReference type="AlphaFoldDB" id="A0A2K9P4B8"/>
<sequence length="95" mass="10816">MENNESMGRHTVTIEDRKRIKINCVEDVESFNEEKVVVYTSMGVMIVSGFDFKVNRLSVEDGQLIIDGEVDKVEYMEVADNDDRGGSGFFGKLFR</sequence>
<gene>
    <name evidence="1" type="ORF">B9O19_01923</name>
</gene>
<dbReference type="InterPro" id="IPR022476">
    <property type="entry name" value="Spore_YabP/YqfC"/>
</dbReference>
<dbReference type="Pfam" id="PF07873">
    <property type="entry name" value="YabP"/>
    <property type="match status" value="1"/>
</dbReference>
<dbReference type="Gene3D" id="2.60.40.2000">
    <property type="match status" value="1"/>
</dbReference>
<name>A0A2K9P4B8_9FIRM</name>
<evidence type="ECO:0000313" key="1">
    <source>
        <dbReference type="EMBL" id="AUO20070.1"/>
    </source>
</evidence>
<dbReference type="NCBIfam" id="TIGR02892">
    <property type="entry name" value="spore_yabP"/>
    <property type="match status" value="1"/>
</dbReference>
<organism evidence="1 2">
    <name type="scientific">Monoglobus pectinilyticus</name>
    <dbReference type="NCBI Taxonomy" id="1981510"/>
    <lineage>
        <taxon>Bacteria</taxon>
        <taxon>Bacillati</taxon>
        <taxon>Bacillota</taxon>
        <taxon>Clostridia</taxon>
        <taxon>Monoglobales</taxon>
        <taxon>Monoglobaceae</taxon>
        <taxon>Monoglobus</taxon>
    </lineage>
</organism>
<dbReference type="PIRSF" id="PIRSF011576">
    <property type="entry name" value="YabP"/>
    <property type="match status" value="1"/>
</dbReference>
<dbReference type="OrthoDB" id="9795125at2"/>
<protein>
    <submittedName>
        <fullName evidence="1">Sporulation protein YabP</fullName>
    </submittedName>
</protein>
<keyword evidence="2" id="KW-1185">Reference proteome</keyword>
<dbReference type="GeneID" id="98063302"/>
<accession>A0A2K9P4B8</accession>